<dbReference type="AlphaFoldDB" id="A0AA35YDG5"/>
<evidence type="ECO:0000256" key="4">
    <source>
        <dbReference type="ARBA" id="ARBA00022927"/>
    </source>
</evidence>
<protein>
    <submittedName>
        <fullName evidence="6">Uncharacterized protein</fullName>
    </submittedName>
</protein>
<dbReference type="PANTHER" id="PTHR11099">
    <property type="entry name" value="VACUOLAR SORTING PROTEIN 35"/>
    <property type="match status" value="1"/>
</dbReference>
<dbReference type="Gene3D" id="1.25.40.660">
    <property type="entry name" value="Vacuolar protein sorting-associated protein 35, helical subcomplex Vps35-C"/>
    <property type="match status" value="1"/>
</dbReference>
<sequence length="141" mass="16300">MKEMRPHMHLDPFEEIKMAEESADKHQRSGSEKEYSPILSKKLDQCRAVYACLNLFWVDYRDGERVLLFLKRVKKIANVAQQMANVAHGSSSPVTLFFEILKKKITVQFATEKSIWSLLSKDRYGICYGSIVTELVTEKLL</sequence>
<dbReference type="GO" id="GO:0030906">
    <property type="term" value="C:retromer, cargo-selective complex"/>
    <property type="evidence" value="ECO:0007669"/>
    <property type="project" value="InterPro"/>
</dbReference>
<keyword evidence="7" id="KW-1185">Reference proteome</keyword>
<dbReference type="GO" id="GO:0005829">
    <property type="term" value="C:cytosol"/>
    <property type="evidence" value="ECO:0007669"/>
    <property type="project" value="GOC"/>
</dbReference>
<gene>
    <name evidence="6" type="ORF">LSALG_LOCUS9877</name>
</gene>
<evidence type="ECO:0000256" key="5">
    <source>
        <dbReference type="ARBA" id="ARBA00023136"/>
    </source>
</evidence>
<keyword evidence="4" id="KW-0653">Protein transport</keyword>
<evidence type="ECO:0000313" key="7">
    <source>
        <dbReference type="Proteomes" id="UP001177003"/>
    </source>
</evidence>
<dbReference type="InterPro" id="IPR042491">
    <property type="entry name" value="Vps35_C"/>
</dbReference>
<name>A0AA35YDG5_LACSI</name>
<reference evidence="6" key="1">
    <citation type="submission" date="2023-04" db="EMBL/GenBank/DDBJ databases">
        <authorList>
            <person name="Vijverberg K."/>
            <person name="Xiong W."/>
            <person name="Schranz E."/>
        </authorList>
    </citation>
    <scope>NUCLEOTIDE SEQUENCE</scope>
</reference>
<keyword evidence="3" id="KW-0813">Transport</keyword>
<dbReference type="GO" id="GO:0006886">
    <property type="term" value="P:intracellular protein transport"/>
    <property type="evidence" value="ECO:0007669"/>
    <property type="project" value="TreeGrafter"/>
</dbReference>
<evidence type="ECO:0000256" key="3">
    <source>
        <dbReference type="ARBA" id="ARBA00022448"/>
    </source>
</evidence>
<comment type="similarity">
    <text evidence="2">Belongs to the VPS35 family.</text>
</comment>
<dbReference type="Proteomes" id="UP001177003">
    <property type="component" value="Chromosome 1"/>
</dbReference>
<dbReference type="GO" id="GO:0042147">
    <property type="term" value="P:retrograde transport, endosome to Golgi"/>
    <property type="evidence" value="ECO:0007669"/>
    <property type="project" value="InterPro"/>
</dbReference>
<evidence type="ECO:0000256" key="2">
    <source>
        <dbReference type="ARBA" id="ARBA00006536"/>
    </source>
</evidence>
<dbReference type="Pfam" id="PF03635">
    <property type="entry name" value="Vps35"/>
    <property type="match status" value="1"/>
</dbReference>
<organism evidence="6 7">
    <name type="scientific">Lactuca saligna</name>
    <name type="common">Willowleaf lettuce</name>
    <dbReference type="NCBI Taxonomy" id="75948"/>
    <lineage>
        <taxon>Eukaryota</taxon>
        <taxon>Viridiplantae</taxon>
        <taxon>Streptophyta</taxon>
        <taxon>Embryophyta</taxon>
        <taxon>Tracheophyta</taxon>
        <taxon>Spermatophyta</taxon>
        <taxon>Magnoliopsida</taxon>
        <taxon>eudicotyledons</taxon>
        <taxon>Gunneridae</taxon>
        <taxon>Pentapetalae</taxon>
        <taxon>asterids</taxon>
        <taxon>campanulids</taxon>
        <taxon>Asterales</taxon>
        <taxon>Asteraceae</taxon>
        <taxon>Cichorioideae</taxon>
        <taxon>Cichorieae</taxon>
        <taxon>Lactucinae</taxon>
        <taxon>Lactuca</taxon>
    </lineage>
</organism>
<accession>A0AA35YDG5</accession>
<evidence type="ECO:0000313" key="6">
    <source>
        <dbReference type="EMBL" id="CAI9269506.1"/>
    </source>
</evidence>
<dbReference type="GO" id="GO:0005770">
    <property type="term" value="C:late endosome"/>
    <property type="evidence" value="ECO:0007669"/>
    <property type="project" value="TreeGrafter"/>
</dbReference>
<dbReference type="EMBL" id="OX465077">
    <property type="protein sequence ID" value="CAI9269506.1"/>
    <property type="molecule type" value="Genomic_DNA"/>
</dbReference>
<dbReference type="InterPro" id="IPR005378">
    <property type="entry name" value="Vps35"/>
</dbReference>
<dbReference type="PANTHER" id="PTHR11099:SF6">
    <property type="entry name" value="VACUOLAR PROTEIN SORTING-ASSOCIATED PROTEIN 35B"/>
    <property type="match status" value="1"/>
</dbReference>
<comment type="subcellular location">
    <subcellularLocation>
        <location evidence="1">Membrane</location>
        <topology evidence="1">Peripheral membrane protein</topology>
    </subcellularLocation>
</comment>
<evidence type="ECO:0000256" key="1">
    <source>
        <dbReference type="ARBA" id="ARBA00004170"/>
    </source>
</evidence>
<keyword evidence="5" id="KW-0472">Membrane</keyword>
<proteinExistence type="inferred from homology"/>